<sequence length="152" mass="17228">MTGLFQCNIQKLLSSNDSDIVEKQLIVEEKESTNDDDLHNDHSSRGKDEFGGLQGTHLLIAVCGTGIVLIVIVAVPVGVWRKRKALPVSVNSVFFLPRCASESWPYHTEFQPDIYAFEPGIQFYFTDSVPNLEVNYIYIYICIIEEHNYSLI</sequence>
<protein>
    <submittedName>
        <fullName evidence="2">Uncharacterized protein</fullName>
    </submittedName>
</protein>
<organism evidence="2 3">
    <name type="scientific">Biomphalaria glabrata</name>
    <name type="common">Bloodfluke planorb</name>
    <name type="synonym">Freshwater snail</name>
    <dbReference type="NCBI Taxonomy" id="6526"/>
    <lineage>
        <taxon>Eukaryota</taxon>
        <taxon>Metazoa</taxon>
        <taxon>Spiralia</taxon>
        <taxon>Lophotrochozoa</taxon>
        <taxon>Mollusca</taxon>
        <taxon>Gastropoda</taxon>
        <taxon>Heterobranchia</taxon>
        <taxon>Euthyneura</taxon>
        <taxon>Panpulmonata</taxon>
        <taxon>Hygrophila</taxon>
        <taxon>Lymnaeoidea</taxon>
        <taxon>Planorbidae</taxon>
        <taxon>Biomphalaria</taxon>
    </lineage>
</organism>
<accession>A0A2C9LEP7</accession>
<keyword evidence="1" id="KW-1133">Transmembrane helix</keyword>
<proteinExistence type="predicted"/>
<reference evidence="2" key="1">
    <citation type="submission" date="2020-05" db="UniProtKB">
        <authorList>
            <consortium name="EnsemblMetazoa"/>
        </authorList>
    </citation>
    <scope>IDENTIFICATION</scope>
    <source>
        <strain evidence="2">BB02</strain>
    </source>
</reference>
<dbReference type="VEuPathDB" id="VectorBase:BGLAX_035969"/>
<gene>
    <name evidence="2" type="primary">106068596</name>
</gene>
<evidence type="ECO:0000313" key="3">
    <source>
        <dbReference type="Proteomes" id="UP000076420"/>
    </source>
</evidence>
<dbReference type="EnsemblMetazoa" id="BGLB030339-RA">
    <property type="protein sequence ID" value="BGLB030339-PA"/>
    <property type="gene ID" value="BGLB030339"/>
</dbReference>
<feature type="transmembrane region" description="Helical" evidence="1">
    <location>
        <begin position="58"/>
        <end position="80"/>
    </location>
</feature>
<keyword evidence="1" id="KW-0812">Transmembrane</keyword>
<dbReference type="KEGG" id="bgt:106068596"/>
<dbReference type="AlphaFoldDB" id="A0A2C9LEP7"/>
<dbReference type="Proteomes" id="UP000076420">
    <property type="component" value="Unassembled WGS sequence"/>
</dbReference>
<evidence type="ECO:0000313" key="2">
    <source>
        <dbReference type="EnsemblMetazoa" id="BGLB030339-PA"/>
    </source>
</evidence>
<evidence type="ECO:0000256" key="1">
    <source>
        <dbReference type="SAM" id="Phobius"/>
    </source>
</evidence>
<keyword evidence="1" id="KW-0472">Membrane</keyword>
<name>A0A2C9LEP7_BIOGL</name>
<dbReference type="VEuPathDB" id="VectorBase:BGLB030339"/>